<feature type="transmembrane region" description="Helical" evidence="1">
    <location>
        <begin position="190"/>
        <end position="210"/>
    </location>
</feature>
<dbReference type="STRING" id="698738.OLEAN_C27990"/>
<feature type="transmembrane region" description="Helical" evidence="1">
    <location>
        <begin position="130"/>
        <end position="151"/>
    </location>
</feature>
<protein>
    <submittedName>
        <fullName evidence="2">Uncharacterized protein</fullName>
    </submittedName>
</protein>
<accession>R4YQ00</accession>
<dbReference type="EMBL" id="FO203512">
    <property type="protein sequence ID" value="CCK76975.1"/>
    <property type="molecule type" value="Genomic_DNA"/>
</dbReference>
<dbReference type="Proteomes" id="UP000032749">
    <property type="component" value="Chromosome"/>
</dbReference>
<keyword evidence="3" id="KW-1185">Reference proteome</keyword>
<name>R4YQ00_OLEAN</name>
<feature type="transmembrane region" description="Helical" evidence="1">
    <location>
        <begin position="163"/>
        <end position="184"/>
    </location>
</feature>
<dbReference type="AlphaFoldDB" id="R4YQ00"/>
<reference evidence="2 3" key="1">
    <citation type="journal article" date="2013" name="Nat. Commun.">
        <title>Genome sequence and functional genomic analysis of the oil-degrading bacterium Oleispira antarctica.</title>
        <authorList>
            <person name="Kube M."/>
            <person name="Chernikova T.N."/>
            <person name="Al-Ramahi Y."/>
            <person name="Beloqui A."/>
            <person name="Lopez-Cortez N."/>
            <person name="Guazzaroni M.E."/>
            <person name="Heipieper H.J."/>
            <person name="Klages S."/>
            <person name="Kotsyurbenko O.R."/>
            <person name="Langer I."/>
            <person name="Nechitaylo T.Y."/>
            <person name="Lunsdorf H."/>
            <person name="Fernandez M."/>
            <person name="Juarez S."/>
            <person name="Ciordia S."/>
            <person name="Singer A."/>
            <person name="Kagan O."/>
            <person name="Egorova O."/>
            <person name="Petit P.A."/>
            <person name="Stogios P."/>
            <person name="Kim Y."/>
            <person name="Tchigvintsev A."/>
            <person name="Flick R."/>
            <person name="Denaro R."/>
            <person name="Genovese M."/>
            <person name="Albar J.P."/>
            <person name="Reva O.N."/>
            <person name="Martinez-Gomariz M."/>
            <person name="Tran H."/>
            <person name="Ferrer M."/>
            <person name="Savchenko A."/>
            <person name="Yakunin A.F."/>
            <person name="Yakimov M.M."/>
            <person name="Golyshina O.V."/>
            <person name="Reinhardt R."/>
            <person name="Golyshin P.N."/>
        </authorList>
    </citation>
    <scope>NUCLEOTIDE SEQUENCE [LARGE SCALE GENOMIC DNA]</scope>
</reference>
<proteinExistence type="predicted"/>
<dbReference type="KEGG" id="oai:OLEAN_C27990"/>
<evidence type="ECO:0000256" key="1">
    <source>
        <dbReference type="SAM" id="Phobius"/>
    </source>
</evidence>
<keyword evidence="1" id="KW-0812">Transmembrane</keyword>
<evidence type="ECO:0000313" key="2">
    <source>
        <dbReference type="EMBL" id="CCK76975.1"/>
    </source>
</evidence>
<keyword evidence="1" id="KW-1133">Transmembrane helix</keyword>
<sequence length="257" mass="29110">MKGSHKKTWLGLAKSARPLFLALCFQEYKLKAKFLLLPFSLLGFFWGWLVLSGGLFWAPLKSIYGAAFWAYPVAIAIDLIWSALGKNQKLLNEFYSGLHFDLAGIFGGYALLLFIYTFDGVQYSNSGIDLAATGLPLVVIAILRLAFMTKYEIDDKPIRKKAIIMIMSMAVIFLTLSTIVLLEASKGELSFYHSLWIQITIFCISLYLYIESAKISFLLKSGKIVWSSIHRHMFSDSESGIYERTRKMAIDHNNKKT</sequence>
<evidence type="ECO:0000313" key="3">
    <source>
        <dbReference type="Proteomes" id="UP000032749"/>
    </source>
</evidence>
<organism evidence="2 3">
    <name type="scientific">Oleispira antarctica RB-8</name>
    <dbReference type="NCBI Taxonomy" id="698738"/>
    <lineage>
        <taxon>Bacteria</taxon>
        <taxon>Pseudomonadati</taxon>
        <taxon>Pseudomonadota</taxon>
        <taxon>Gammaproteobacteria</taxon>
        <taxon>Oceanospirillales</taxon>
        <taxon>Oceanospirillaceae</taxon>
        <taxon>Oleispira</taxon>
    </lineage>
</organism>
<feature type="transmembrane region" description="Helical" evidence="1">
    <location>
        <begin position="34"/>
        <end position="57"/>
    </location>
</feature>
<gene>
    <name evidence="2" type="ORF">OLEAN_C27990</name>
</gene>
<dbReference type="HOGENOM" id="CLU_1081142_0_0_6"/>
<keyword evidence="1" id="KW-0472">Membrane</keyword>
<feature type="transmembrane region" description="Helical" evidence="1">
    <location>
        <begin position="96"/>
        <end position="118"/>
    </location>
</feature>
<feature type="transmembrane region" description="Helical" evidence="1">
    <location>
        <begin position="63"/>
        <end position="84"/>
    </location>
</feature>
<dbReference type="OrthoDB" id="9178521at2"/>